<evidence type="ECO:0000313" key="2">
    <source>
        <dbReference type="EMBL" id="XAH73909.1"/>
    </source>
</evidence>
<protein>
    <submittedName>
        <fullName evidence="2">LysM domain-containing protein</fullName>
    </submittedName>
</protein>
<organism evidence="2 3">
    <name type="scientific">Kineothrix sedimenti</name>
    <dbReference type="NCBI Taxonomy" id="3123317"/>
    <lineage>
        <taxon>Bacteria</taxon>
        <taxon>Bacillati</taxon>
        <taxon>Bacillota</taxon>
        <taxon>Clostridia</taxon>
        <taxon>Lachnospirales</taxon>
        <taxon>Lachnospiraceae</taxon>
        <taxon>Kineothrix</taxon>
    </lineage>
</organism>
<proteinExistence type="predicted"/>
<dbReference type="Pfam" id="PF01476">
    <property type="entry name" value="LysM"/>
    <property type="match status" value="1"/>
</dbReference>
<dbReference type="SUPFAM" id="SSF54106">
    <property type="entry name" value="LysM domain"/>
    <property type="match status" value="1"/>
</dbReference>
<evidence type="ECO:0000313" key="3">
    <source>
        <dbReference type="Proteomes" id="UP001451571"/>
    </source>
</evidence>
<dbReference type="InterPro" id="IPR036779">
    <property type="entry name" value="LysM_dom_sf"/>
</dbReference>
<dbReference type="EMBL" id="CP146256">
    <property type="protein sequence ID" value="XAH73909.1"/>
    <property type="molecule type" value="Genomic_DNA"/>
</dbReference>
<dbReference type="RefSeq" id="WP_342757510.1">
    <property type="nucleotide sequence ID" value="NZ_CP146256.1"/>
</dbReference>
<dbReference type="SMART" id="SM00257">
    <property type="entry name" value="LysM"/>
    <property type="match status" value="1"/>
</dbReference>
<dbReference type="InterPro" id="IPR018392">
    <property type="entry name" value="LysM"/>
</dbReference>
<dbReference type="Gene3D" id="3.10.350.10">
    <property type="entry name" value="LysM domain"/>
    <property type="match status" value="1"/>
</dbReference>
<dbReference type="PROSITE" id="PS51782">
    <property type="entry name" value="LYSM"/>
    <property type="match status" value="1"/>
</dbReference>
<feature type="domain" description="LysM" evidence="1">
    <location>
        <begin position="7"/>
        <end position="51"/>
    </location>
</feature>
<accession>A0ABZ3EWE7</accession>
<gene>
    <name evidence="2" type="ORF">V6984_20790</name>
</gene>
<dbReference type="Proteomes" id="UP001451571">
    <property type="component" value="Chromosome"/>
</dbReference>
<evidence type="ECO:0000259" key="1">
    <source>
        <dbReference type="PROSITE" id="PS51782"/>
    </source>
</evidence>
<name>A0ABZ3EWE7_9FIRM</name>
<sequence>MNCLQKVQYTIRRGDNLYQLSRYFQTTVQEILALNPGIDPYNLQIGRSIIICPGEQFVSQAFPSDPPACPNTSMQFNLLGDMREAWIQHIYWTRLLLISIANRLADQGATTARLLENPADIAAIFANFYSPATAGTIEQLLTEHLTIGSDLITALRDDQTAEAEALTRRWYQNADQLAEALSSINPFYNIDEVQRMLYDHLDLTTQEVEARLANDFEVDIAAFNRVEQEALSMADYFSSGIMRQFPQQFM</sequence>
<dbReference type="CDD" id="cd00118">
    <property type="entry name" value="LysM"/>
    <property type="match status" value="1"/>
</dbReference>
<keyword evidence="3" id="KW-1185">Reference proteome</keyword>
<reference evidence="2 3" key="1">
    <citation type="submission" date="2024-02" db="EMBL/GenBank/DDBJ databases">
        <title>Bacterial strain from lacustrine sediment.</title>
        <authorList>
            <person name="Petit C."/>
            <person name="Fadhlaoui K."/>
        </authorList>
    </citation>
    <scope>NUCLEOTIDE SEQUENCE [LARGE SCALE GENOMIC DNA]</scope>
    <source>
        <strain evidence="2 3">IPX-CK</strain>
    </source>
</reference>